<protein>
    <submittedName>
        <fullName evidence="1">Uncharacterized protein</fullName>
    </submittedName>
</protein>
<accession>A0A453LJ51</accession>
<reference evidence="1" key="4">
    <citation type="submission" date="2019-03" db="UniProtKB">
        <authorList>
            <consortium name="EnsemblPlants"/>
        </authorList>
    </citation>
    <scope>IDENTIFICATION</scope>
</reference>
<reference evidence="1" key="5">
    <citation type="journal article" date="2021" name="G3 (Bethesda)">
        <title>Aegilops tauschii genome assembly Aet v5.0 features greater sequence contiguity and improved annotation.</title>
        <authorList>
            <person name="Wang L."/>
            <person name="Zhu T."/>
            <person name="Rodriguez J.C."/>
            <person name="Deal K.R."/>
            <person name="Dubcovsky J."/>
            <person name="McGuire P.E."/>
            <person name="Lux T."/>
            <person name="Spannagl M."/>
            <person name="Mayer K.F.X."/>
            <person name="Baldrich P."/>
            <person name="Meyers B.C."/>
            <person name="Huo N."/>
            <person name="Gu Y.Q."/>
            <person name="Zhou H."/>
            <person name="Devos K.M."/>
            <person name="Bennetzen J.L."/>
            <person name="Unver T."/>
            <person name="Budak H."/>
            <person name="Gulick P.J."/>
            <person name="Galiba G."/>
            <person name="Kalapos B."/>
            <person name="Nelson D.R."/>
            <person name="Li P."/>
            <person name="You F.M."/>
            <person name="Luo M.C."/>
            <person name="Dvorak J."/>
        </authorList>
    </citation>
    <scope>NUCLEOTIDE SEQUENCE [LARGE SCALE GENOMIC DNA]</scope>
    <source>
        <strain evidence="1">cv. AL8/78</strain>
    </source>
</reference>
<keyword evidence="2" id="KW-1185">Reference proteome</keyword>
<dbReference type="Proteomes" id="UP000015105">
    <property type="component" value="Chromosome 5D"/>
</dbReference>
<reference evidence="1" key="3">
    <citation type="journal article" date="2017" name="Nature">
        <title>Genome sequence of the progenitor of the wheat D genome Aegilops tauschii.</title>
        <authorList>
            <person name="Luo M.C."/>
            <person name="Gu Y.Q."/>
            <person name="Puiu D."/>
            <person name="Wang H."/>
            <person name="Twardziok S.O."/>
            <person name="Deal K.R."/>
            <person name="Huo N."/>
            <person name="Zhu T."/>
            <person name="Wang L."/>
            <person name="Wang Y."/>
            <person name="McGuire P.E."/>
            <person name="Liu S."/>
            <person name="Long H."/>
            <person name="Ramasamy R.K."/>
            <person name="Rodriguez J.C."/>
            <person name="Van S.L."/>
            <person name="Yuan L."/>
            <person name="Wang Z."/>
            <person name="Xia Z."/>
            <person name="Xiao L."/>
            <person name="Anderson O.D."/>
            <person name="Ouyang S."/>
            <person name="Liang Y."/>
            <person name="Zimin A.V."/>
            <person name="Pertea G."/>
            <person name="Qi P."/>
            <person name="Bennetzen J.L."/>
            <person name="Dai X."/>
            <person name="Dawson M.W."/>
            <person name="Muller H.G."/>
            <person name="Kugler K."/>
            <person name="Rivarola-Duarte L."/>
            <person name="Spannagl M."/>
            <person name="Mayer K.F.X."/>
            <person name="Lu F.H."/>
            <person name="Bevan M.W."/>
            <person name="Leroy P."/>
            <person name="Li P."/>
            <person name="You F.M."/>
            <person name="Sun Q."/>
            <person name="Liu Z."/>
            <person name="Lyons E."/>
            <person name="Wicker T."/>
            <person name="Salzberg S.L."/>
            <person name="Devos K.M."/>
            <person name="Dvorak J."/>
        </authorList>
    </citation>
    <scope>NUCLEOTIDE SEQUENCE [LARGE SCALE GENOMIC DNA]</scope>
    <source>
        <strain evidence="1">cv. AL8/78</strain>
    </source>
</reference>
<dbReference type="EnsemblPlants" id="AET5Gv20797600.1">
    <property type="protein sequence ID" value="AET5Gv20797600.1"/>
    <property type="gene ID" value="AET5Gv20797600"/>
</dbReference>
<reference evidence="2" key="1">
    <citation type="journal article" date="2014" name="Science">
        <title>Ancient hybridizations among the ancestral genomes of bread wheat.</title>
        <authorList>
            <consortium name="International Wheat Genome Sequencing Consortium,"/>
            <person name="Marcussen T."/>
            <person name="Sandve S.R."/>
            <person name="Heier L."/>
            <person name="Spannagl M."/>
            <person name="Pfeifer M."/>
            <person name="Jakobsen K.S."/>
            <person name="Wulff B.B."/>
            <person name="Steuernagel B."/>
            <person name="Mayer K.F."/>
            <person name="Olsen O.A."/>
        </authorList>
    </citation>
    <scope>NUCLEOTIDE SEQUENCE [LARGE SCALE GENOMIC DNA]</scope>
    <source>
        <strain evidence="2">cv. AL8/78</strain>
    </source>
</reference>
<proteinExistence type="predicted"/>
<dbReference type="AlphaFoldDB" id="A0A453LJ51"/>
<reference evidence="2" key="2">
    <citation type="journal article" date="2017" name="Nat. Plants">
        <title>The Aegilops tauschii genome reveals multiple impacts of transposons.</title>
        <authorList>
            <person name="Zhao G."/>
            <person name="Zou C."/>
            <person name="Li K."/>
            <person name="Wang K."/>
            <person name="Li T."/>
            <person name="Gao L."/>
            <person name="Zhang X."/>
            <person name="Wang H."/>
            <person name="Yang Z."/>
            <person name="Liu X."/>
            <person name="Jiang W."/>
            <person name="Mao L."/>
            <person name="Kong X."/>
            <person name="Jiao Y."/>
            <person name="Jia J."/>
        </authorList>
    </citation>
    <scope>NUCLEOTIDE SEQUENCE [LARGE SCALE GENOMIC DNA]</scope>
    <source>
        <strain evidence="2">cv. AL8/78</strain>
    </source>
</reference>
<evidence type="ECO:0000313" key="1">
    <source>
        <dbReference type="EnsemblPlants" id="AET5Gv20797600.1"/>
    </source>
</evidence>
<dbReference type="Gramene" id="AET5Gv20797600.1">
    <property type="protein sequence ID" value="AET5Gv20797600.1"/>
    <property type="gene ID" value="AET5Gv20797600"/>
</dbReference>
<evidence type="ECO:0000313" key="2">
    <source>
        <dbReference type="Proteomes" id="UP000015105"/>
    </source>
</evidence>
<organism evidence="1 2">
    <name type="scientific">Aegilops tauschii subsp. strangulata</name>
    <name type="common">Goatgrass</name>
    <dbReference type="NCBI Taxonomy" id="200361"/>
    <lineage>
        <taxon>Eukaryota</taxon>
        <taxon>Viridiplantae</taxon>
        <taxon>Streptophyta</taxon>
        <taxon>Embryophyta</taxon>
        <taxon>Tracheophyta</taxon>
        <taxon>Spermatophyta</taxon>
        <taxon>Magnoliopsida</taxon>
        <taxon>Liliopsida</taxon>
        <taxon>Poales</taxon>
        <taxon>Poaceae</taxon>
        <taxon>BOP clade</taxon>
        <taxon>Pooideae</taxon>
        <taxon>Triticodae</taxon>
        <taxon>Triticeae</taxon>
        <taxon>Triticinae</taxon>
        <taxon>Aegilops</taxon>
    </lineage>
</organism>
<name>A0A453LJ51_AEGTS</name>
<dbReference type="STRING" id="200361.A0A453LJ51"/>
<sequence>SNIFIEGVSHKIRRQIEDLERAGGVEPGTLTVDGVPVDSYLTRSVSACGQCCCLHSSSAHQRLLIC</sequence>